<protein>
    <recommendedName>
        <fullName evidence="6">Zn(2)-C6 fungal-type domain-containing protein</fullName>
    </recommendedName>
</protein>
<evidence type="ECO:0000256" key="3">
    <source>
        <dbReference type="ARBA" id="ARBA00023163"/>
    </source>
</evidence>
<dbReference type="VEuPathDB" id="FungiDB:BO97DRAFT_471488"/>
<keyword evidence="2" id="KW-0238">DNA-binding</keyword>
<dbReference type="GeneID" id="37204335"/>
<keyword evidence="8" id="KW-1185">Reference proteome</keyword>
<dbReference type="STRING" id="1450537.A0A395HRU8"/>
<keyword evidence="4" id="KW-0539">Nucleus</keyword>
<dbReference type="SMART" id="SM00066">
    <property type="entry name" value="GAL4"/>
    <property type="match status" value="1"/>
</dbReference>
<feature type="domain" description="Zn(2)-C6 fungal-type" evidence="6">
    <location>
        <begin position="22"/>
        <end position="52"/>
    </location>
</feature>
<name>A0A395HRU8_ASPHC</name>
<dbReference type="PANTHER" id="PTHR37534:SF9">
    <property type="entry name" value="ZN(II)2CYS6 TRANSCRIPTION FACTOR (EUROFUNG)"/>
    <property type="match status" value="1"/>
</dbReference>
<dbReference type="InterPro" id="IPR001138">
    <property type="entry name" value="Zn2Cys6_DnaBD"/>
</dbReference>
<accession>A0A395HRU8</accession>
<dbReference type="SUPFAM" id="SSF57701">
    <property type="entry name" value="Zn2/Cys6 DNA-binding domain"/>
    <property type="match status" value="1"/>
</dbReference>
<gene>
    <name evidence="7" type="ORF">BO97DRAFT_471488</name>
</gene>
<feature type="region of interest" description="Disordered" evidence="5">
    <location>
        <begin position="1"/>
        <end position="20"/>
    </location>
</feature>
<dbReference type="Pfam" id="PF00172">
    <property type="entry name" value="Zn_clus"/>
    <property type="match status" value="1"/>
</dbReference>
<evidence type="ECO:0000259" key="6">
    <source>
        <dbReference type="PROSITE" id="PS50048"/>
    </source>
</evidence>
<evidence type="ECO:0000256" key="4">
    <source>
        <dbReference type="ARBA" id="ARBA00023242"/>
    </source>
</evidence>
<dbReference type="GO" id="GO:0000981">
    <property type="term" value="F:DNA-binding transcription factor activity, RNA polymerase II-specific"/>
    <property type="evidence" value="ECO:0007669"/>
    <property type="project" value="InterPro"/>
</dbReference>
<dbReference type="AlphaFoldDB" id="A0A395HRU8"/>
<dbReference type="GO" id="GO:0045944">
    <property type="term" value="P:positive regulation of transcription by RNA polymerase II"/>
    <property type="evidence" value="ECO:0007669"/>
    <property type="project" value="TreeGrafter"/>
</dbReference>
<evidence type="ECO:0000256" key="1">
    <source>
        <dbReference type="ARBA" id="ARBA00023015"/>
    </source>
</evidence>
<dbReference type="OrthoDB" id="4150114at2759"/>
<dbReference type="PROSITE" id="PS50048">
    <property type="entry name" value="ZN2_CY6_FUNGAL_2"/>
    <property type="match status" value="1"/>
</dbReference>
<dbReference type="GO" id="GO:0008270">
    <property type="term" value="F:zinc ion binding"/>
    <property type="evidence" value="ECO:0007669"/>
    <property type="project" value="InterPro"/>
</dbReference>
<dbReference type="InterPro" id="IPR036864">
    <property type="entry name" value="Zn2-C6_fun-type_DNA-bd_sf"/>
</dbReference>
<dbReference type="RefSeq" id="XP_025549816.1">
    <property type="nucleotide sequence ID" value="XM_025700046.1"/>
</dbReference>
<dbReference type="EMBL" id="KZ824293">
    <property type="protein sequence ID" value="RAL10662.1"/>
    <property type="molecule type" value="Genomic_DNA"/>
</dbReference>
<dbReference type="GO" id="GO:0000976">
    <property type="term" value="F:transcription cis-regulatory region binding"/>
    <property type="evidence" value="ECO:0007669"/>
    <property type="project" value="TreeGrafter"/>
</dbReference>
<dbReference type="GO" id="GO:0005634">
    <property type="term" value="C:nucleus"/>
    <property type="evidence" value="ECO:0007669"/>
    <property type="project" value="TreeGrafter"/>
</dbReference>
<keyword evidence="1" id="KW-0805">Transcription regulation</keyword>
<evidence type="ECO:0000313" key="8">
    <source>
        <dbReference type="Proteomes" id="UP000248961"/>
    </source>
</evidence>
<sequence>MPASGKVTNTTVQRKITRKRTGCKPCRRRGKKCDEAKPRCRACVRLSLECNYGLDLTFRHVNGDAFRGNTIGLSMTPTSIEDATASDKTPGRSSYRCNRLTPAKIATSLGSGDSLESFYLTHFQSYVRHLLPASSMPPAEELFTSPYLRAAALCISASNLSMLNTQVQSRIAAGDGRSSIFSPRVNPLHHRQARNYHDHTLQLCRYTDSEVLAQNAAAILRAHVLLAYYHHASTNHLNFRLAVWDTLRFVSQHREQIMRSVDGIGALQMWHRLCVSHRLSKPPSLLLEGEGISSFGPNCFPDPTDHLYLSCVLGMSTDDLIYDILIKTMEIRSRLVVFRSVAGSRQIPELSRDIGSVAHKVLNEMLGRNSAPDEYAEAQEGFVRGSHLIGLLAVQMERLEVWKSRINESQLPMSPIGTPPQQQRMSDNSAYFNYSAFRFHRDAMNAIYSNLCEMMFEEAHGACSFDGQPVHETSHTAAKLTELAHSVCQIVGTLDFTASSTADVYTFSLTETLLQLVFLWRSDTLFDYILNIVWPGLERKTRGFEHSHYPTHLVKRMISQSSTYWSQGRAVTLALPAVPEDISKLKLLDIDNPIDVVLCGHDTNGTAWIEKIPLP</sequence>
<proteinExistence type="predicted"/>
<dbReference type="Gene3D" id="4.10.240.10">
    <property type="entry name" value="Zn(2)-C6 fungal-type DNA-binding domain"/>
    <property type="match status" value="1"/>
</dbReference>
<evidence type="ECO:0000256" key="5">
    <source>
        <dbReference type="SAM" id="MobiDB-lite"/>
    </source>
</evidence>
<dbReference type="CDD" id="cd00067">
    <property type="entry name" value="GAL4"/>
    <property type="match status" value="1"/>
</dbReference>
<keyword evidence="3" id="KW-0804">Transcription</keyword>
<dbReference type="PANTHER" id="PTHR37534">
    <property type="entry name" value="TRANSCRIPTIONAL ACTIVATOR PROTEIN UGA3"/>
    <property type="match status" value="1"/>
</dbReference>
<evidence type="ECO:0000256" key="2">
    <source>
        <dbReference type="ARBA" id="ARBA00023125"/>
    </source>
</evidence>
<organism evidence="7 8">
    <name type="scientific">Aspergillus homomorphus (strain CBS 101889)</name>
    <dbReference type="NCBI Taxonomy" id="1450537"/>
    <lineage>
        <taxon>Eukaryota</taxon>
        <taxon>Fungi</taxon>
        <taxon>Dikarya</taxon>
        <taxon>Ascomycota</taxon>
        <taxon>Pezizomycotina</taxon>
        <taxon>Eurotiomycetes</taxon>
        <taxon>Eurotiomycetidae</taxon>
        <taxon>Eurotiales</taxon>
        <taxon>Aspergillaceae</taxon>
        <taxon>Aspergillus</taxon>
        <taxon>Aspergillus subgen. Circumdati</taxon>
    </lineage>
</organism>
<reference evidence="7 8" key="1">
    <citation type="submission" date="2018-02" db="EMBL/GenBank/DDBJ databases">
        <title>The genomes of Aspergillus section Nigri reveals drivers in fungal speciation.</title>
        <authorList>
            <consortium name="DOE Joint Genome Institute"/>
            <person name="Vesth T.C."/>
            <person name="Nybo J."/>
            <person name="Theobald S."/>
            <person name="Brandl J."/>
            <person name="Frisvad J.C."/>
            <person name="Nielsen K.F."/>
            <person name="Lyhne E.K."/>
            <person name="Kogle M.E."/>
            <person name="Kuo A."/>
            <person name="Riley R."/>
            <person name="Clum A."/>
            <person name="Nolan M."/>
            <person name="Lipzen A."/>
            <person name="Salamov A."/>
            <person name="Henrissat B."/>
            <person name="Wiebenga A."/>
            <person name="De vries R.P."/>
            <person name="Grigoriev I.V."/>
            <person name="Mortensen U.H."/>
            <person name="Andersen M.R."/>
            <person name="Baker S.E."/>
        </authorList>
    </citation>
    <scope>NUCLEOTIDE SEQUENCE [LARGE SCALE GENOMIC DNA]</scope>
    <source>
        <strain evidence="7 8">CBS 101889</strain>
    </source>
</reference>
<evidence type="ECO:0000313" key="7">
    <source>
        <dbReference type="EMBL" id="RAL10662.1"/>
    </source>
</evidence>
<feature type="compositionally biased region" description="Polar residues" evidence="5">
    <location>
        <begin position="1"/>
        <end position="14"/>
    </location>
</feature>
<dbReference type="Proteomes" id="UP000248961">
    <property type="component" value="Unassembled WGS sequence"/>
</dbReference>